<evidence type="ECO:0000256" key="6">
    <source>
        <dbReference type="ARBA" id="ARBA00022670"/>
    </source>
</evidence>
<dbReference type="Gene3D" id="3.40.30.160">
    <property type="entry name" value="Collagenase ColT, N-terminal domain"/>
    <property type="match status" value="1"/>
</dbReference>
<proteinExistence type="predicted"/>
<keyword evidence="8 14" id="KW-0732">Signal</keyword>
<evidence type="ECO:0000259" key="15">
    <source>
        <dbReference type="Pfam" id="PF04151"/>
    </source>
</evidence>
<evidence type="ECO:0000313" key="18">
    <source>
        <dbReference type="Proteomes" id="UP001612741"/>
    </source>
</evidence>
<dbReference type="EMBL" id="JBITGY010000002">
    <property type="protein sequence ID" value="MFI6497078.1"/>
    <property type="molecule type" value="Genomic_DNA"/>
</dbReference>
<keyword evidence="6" id="KW-0645">Protease</keyword>
<dbReference type="InterPro" id="IPR002169">
    <property type="entry name" value="Peptidase_M9A/M9B"/>
</dbReference>
<dbReference type="Pfam" id="PF08453">
    <property type="entry name" value="Peptidase_M9_N"/>
    <property type="match status" value="1"/>
</dbReference>
<feature type="domain" description="Peptidase M9 collagenase N-terminal" evidence="16">
    <location>
        <begin position="83"/>
        <end position="260"/>
    </location>
</feature>
<reference evidence="17 18" key="1">
    <citation type="submission" date="2024-10" db="EMBL/GenBank/DDBJ databases">
        <title>The Natural Products Discovery Center: Release of the First 8490 Sequenced Strains for Exploring Actinobacteria Biosynthetic Diversity.</title>
        <authorList>
            <person name="Kalkreuter E."/>
            <person name="Kautsar S.A."/>
            <person name="Yang D."/>
            <person name="Bader C.D."/>
            <person name="Teijaro C.N."/>
            <person name="Fluegel L."/>
            <person name="Davis C.M."/>
            <person name="Simpson J.R."/>
            <person name="Lauterbach L."/>
            <person name="Steele A.D."/>
            <person name="Gui C."/>
            <person name="Meng S."/>
            <person name="Li G."/>
            <person name="Viehrig K."/>
            <person name="Ye F."/>
            <person name="Su P."/>
            <person name="Kiefer A.F."/>
            <person name="Nichols A."/>
            <person name="Cepeda A.J."/>
            <person name="Yan W."/>
            <person name="Fan B."/>
            <person name="Jiang Y."/>
            <person name="Adhikari A."/>
            <person name="Zheng C.-J."/>
            <person name="Schuster L."/>
            <person name="Cowan T.M."/>
            <person name="Smanski M.J."/>
            <person name="Chevrette M.G."/>
            <person name="De Carvalho L.P.S."/>
            <person name="Shen B."/>
        </authorList>
    </citation>
    <scope>NUCLEOTIDE SEQUENCE [LARGE SCALE GENOMIC DNA]</scope>
    <source>
        <strain evidence="17 18">NPDC050545</strain>
    </source>
</reference>
<dbReference type="RefSeq" id="WP_397079675.1">
    <property type="nucleotide sequence ID" value="NZ_JBITGY010000002.1"/>
</dbReference>
<evidence type="ECO:0000256" key="2">
    <source>
        <dbReference type="ARBA" id="ARBA00001947"/>
    </source>
</evidence>
<keyword evidence="9 17" id="KW-0378">Hydrolase</keyword>
<keyword evidence="11" id="KW-0482">Metalloprotease</keyword>
<evidence type="ECO:0000259" key="16">
    <source>
        <dbReference type="Pfam" id="PF08453"/>
    </source>
</evidence>
<dbReference type="Proteomes" id="UP001612741">
    <property type="component" value="Unassembled WGS sequence"/>
</dbReference>
<dbReference type="InterPro" id="IPR013661">
    <property type="entry name" value="Peptidase_M9_N_dom"/>
</dbReference>
<dbReference type="GO" id="GO:0016787">
    <property type="term" value="F:hydrolase activity"/>
    <property type="evidence" value="ECO:0007669"/>
    <property type="project" value="UniProtKB-KW"/>
</dbReference>
<name>A0ABW7YMF5_9ACTN</name>
<dbReference type="Pfam" id="PF01752">
    <property type="entry name" value="Peptidase_M9"/>
    <property type="match status" value="1"/>
</dbReference>
<feature type="region of interest" description="Disordered" evidence="13">
    <location>
        <begin position="28"/>
        <end position="67"/>
    </location>
</feature>
<feature type="signal peptide" evidence="14">
    <location>
        <begin position="1"/>
        <end position="26"/>
    </location>
</feature>
<feature type="domain" description="Peptidase C-terminal archaeal/bacterial" evidence="15">
    <location>
        <begin position="652"/>
        <end position="716"/>
    </location>
</feature>
<evidence type="ECO:0000256" key="13">
    <source>
        <dbReference type="SAM" id="MobiDB-lite"/>
    </source>
</evidence>
<evidence type="ECO:0000256" key="14">
    <source>
        <dbReference type="SAM" id="SignalP"/>
    </source>
</evidence>
<keyword evidence="12" id="KW-0865">Zymogen</keyword>
<evidence type="ECO:0000256" key="3">
    <source>
        <dbReference type="ARBA" id="ARBA00004613"/>
    </source>
</evidence>
<evidence type="ECO:0000256" key="9">
    <source>
        <dbReference type="ARBA" id="ARBA00022801"/>
    </source>
</evidence>
<evidence type="ECO:0000313" key="17">
    <source>
        <dbReference type="EMBL" id="MFI6497078.1"/>
    </source>
</evidence>
<evidence type="ECO:0000256" key="1">
    <source>
        <dbReference type="ARBA" id="ARBA00000424"/>
    </source>
</evidence>
<comment type="catalytic activity">
    <reaction evidence="1">
        <text>Digestion of native collagen in the triple helical region at Xaa-|-Gly bonds. With synthetic peptides, a preference is shown for Gly at P3 and P1', Pro and Ala at P2 and P2', and hydroxyproline, Ala or Arg at P3'.</text>
        <dbReference type="EC" id="3.4.24.3"/>
    </reaction>
</comment>
<dbReference type="Gene3D" id="1.10.390.20">
    <property type="match status" value="1"/>
</dbReference>
<keyword evidence="18" id="KW-1185">Reference proteome</keyword>
<dbReference type="PANTHER" id="PTHR13062:SF9">
    <property type="entry name" value="MICROBIAL COLLAGENASE"/>
    <property type="match status" value="1"/>
</dbReference>
<comment type="subcellular location">
    <subcellularLocation>
        <location evidence="3">Secreted</location>
    </subcellularLocation>
</comment>
<evidence type="ECO:0000256" key="11">
    <source>
        <dbReference type="ARBA" id="ARBA00023049"/>
    </source>
</evidence>
<keyword evidence="5" id="KW-0964">Secreted</keyword>
<feature type="chain" id="PRO_5047228364" description="microbial collagenase" evidence="14">
    <location>
        <begin position="27"/>
        <end position="730"/>
    </location>
</feature>
<dbReference type="InterPro" id="IPR007280">
    <property type="entry name" value="Peptidase_C_arc/bac"/>
</dbReference>
<comment type="cofactor">
    <cofactor evidence="2">
        <name>Zn(2+)</name>
        <dbReference type="ChEBI" id="CHEBI:29105"/>
    </cofactor>
</comment>
<evidence type="ECO:0000256" key="5">
    <source>
        <dbReference type="ARBA" id="ARBA00022525"/>
    </source>
</evidence>
<dbReference type="PANTHER" id="PTHR13062">
    <property type="entry name" value="COLLAGENASE"/>
    <property type="match status" value="1"/>
</dbReference>
<keyword evidence="10" id="KW-0862">Zinc</keyword>
<evidence type="ECO:0000256" key="8">
    <source>
        <dbReference type="ARBA" id="ARBA00022729"/>
    </source>
</evidence>
<feature type="compositionally biased region" description="Low complexity" evidence="13">
    <location>
        <begin position="28"/>
        <end position="42"/>
    </location>
</feature>
<accession>A0ABW7YMF5</accession>
<dbReference type="EC" id="3.4.24.3" evidence="4"/>
<organism evidence="17 18">
    <name type="scientific">Nonomuraea typhae</name>
    <dbReference type="NCBI Taxonomy" id="2603600"/>
    <lineage>
        <taxon>Bacteria</taxon>
        <taxon>Bacillati</taxon>
        <taxon>Actinomycetota</taxon>
        <taxon>Actinomycetes</taxon>
        <taxon>Streptosporangiales</taxon>
        <taxon>Streptosporangiaceae</taxon>
        <taxon>Nonomuraea</taxon>
    </lineage>
</organism>
<evidence type="ECO:0000256" key="10">
    <source>
        <dbReference type="ARBA" id="ARBA00022833"/>
    </source>
</evidence>
<gene>
    <name evidence="17" type="ORF">ACIBG2_06840</name>
</gene>
<evidence type="ECO:0000256" key="7">
    <source>
        <dbReference type="ARBA" id="ARBA00022723"/>
    </source>
</evidence>
<evidence type="ECO:0000256" key="4">
    <source>
        <dbReference type="ARBA" id="ARBA00012653"/>
    </source>
</evidence>
<sequence length="730" mass="78606">MRVAGSLLVAAGLVLGGLAVPLPAQARTAVADPAPRPATTAETPHRQDKPLKADERPPLSAGKDLHKEDYDRAVQAQESAACDVEGKTGAALVAAVKAADLNCVNGLFPLTGSRARAAFQEPQMVTIANALRDNAAAYPGDNGTKTLQLVLYLRAGYYVQWYNPDDVGPYGQPLRTAIRAGLDAFHGNPRSSTVSDGNGQVLGEAVILIDSAQENARYLPVVRRLLNGYDSSYDASWYMVNAVNSVYTVLFRGHQVPEFVAAVQSDTSTLTTLRDFAIRHLGLLSTERAYLTGNAGRELTRFVQHAALAATVRPMSRELLQRSSITGPTAKLWVGVAEMADYYDRANCAAYGTCDLQNRLIAAALPVRHTCGPTLKIRAQQMTAGELAGTCASLAGQDAYFHDLAADDGPVAGDGNTTLEVNAFDSSDDYQTYAGAIFGIDTNNGGMYLEGDPSAAGNQPRFIAYEAEWMRPAFHIWNLNHEYTHYLDGRFNMHGDFGDGVSTPTIWWIEGFAEYVSYGYRRLVYDAAIEEAAKHTYRLSTLFDTTYAHDTQRVYRWGYLAVRYMFEKRRADVNTVLGHYRTGDWAAARTHLKSLNLDAGFDAWLTACAAGACGGAGEPPAPECDGADTRALGQNCRRSNLSAAQGDYSYLYILIPAGTAKLTIKSEGGSGDADLYYSSSSWATTGSYTQRATGAGNAHTLTVTDPSPGYHYISLSGTASFTGAAVTTSF</sequence>
<evidence type="ECO:0000256" key="12">
    <source>
        <dbReference type="ARBA" id="ARBA00023145"/>
    </source>
</evidence>
<dbReference type="PRINTS" id="PR00931">
    <property type="entry name" value="MICOLLPTASE"/>
</dbReference>
<feature type="compositionally biased region" description="Basic and acidic residues" evidence="13">
    <location>
        <begin position="43"/>
        <end position="67"/>
    </location>
</feature>
<keyword evidence="7" id="KW-0479">Metal-binding</keyword>
<protein>
    <recommendedName>
        <fullName evidence="4">microbial collagenase</fullName>
        <ecNumber evidence="4">3.4.24.3</ecNumber>
    </recommendedName>
</protein>
<comment type="caution">
    <text evidence="17">The sequence shown here is derived from an EMBL/GenBank/DDBJ whole genome shotgun (WGS) entry which is preliminary data.</text>
</comment>
<dbReference type="Pfam" id="PF04151">
    <property type="entry name" value="PPC"/>
    <property type="match status" value="1"/>
</dbReference>
<dbReference type="Gene3D" id="2.60.120.380">
    <property type="match status" value="1"/>
</dbReference>